<reference evidence="1 2" key="1">
    <citation type="journal article" date="2019" name="PLoS ONE">
        <title>Comparative genome analysis indicates high evolutionary potential of pathogenicity genes in Colletotrichum tanaceti.</title>
        <authorList>
            <person name="Lelwala R.V."/>
            <person name="Korhonen P.K."/>
            <person name="Young N.D."/>
            <person name="Scott J.B."/>
            <person name="Ades P.A."/>
            <person name="Gasser R.B."/>
            <person name="Taylor P.W.J."/>
        </authorList>
    </citation>
    <scope>NUCLEOTIDE SEQUENCE [LARGE SCALE GENOMIC DNA]</scope>
    <source>
        <strain evidence="1">BRIP57314</strain>
    </source>
</reference>
<gene>
    <name evidence="1" type="ORF">CTA1_6030</name>
</gene>
<organism evidence="1 2">
    <name type="scientific">Colletotrichum tanaceti</name>
    <dbReference type="NCBI Taxonomy" id="1306861"/>
    <lineage>
        <taxon>Eukaryota</taxon>
        <taxon>Fungi</taxon>
        <taxon>Dikarya</taxon>
        <taxon>Ascomycota</taxon>
        <taxon>Pezizomycotina</taxon>
        <taxon>Sordariomycetes</taxon>
        <taxon>Hypocreomycetidae</taxon>
        <taxon>Glomerellales</taxon>
        <taxon>Glomerellaceae</taxon>
        <taxon>Colletotrichum</taxon>
        <taxon>Colletotrichum destructivum species complex</taxon>
    </lineage>
</organism>
<evidence type="ECO:0000313" key="1">
    <source>
        <dbReference type="EMBL" id="TKW53855.1"/>
    </source>
</evidence>
<dbReference type="EMBL" id="PJEX01000165">
    <property type="protein sequence ID" value="TKW53855.1"/>
    <property type="molecule type" value="Genomic_DNA"/>
</dbReference>
<comment type="caution">
    <text evidence="1">The sequence shown here is derived from an EMBL/GenBank/DDBJ whole genome shotgun (WGS) entry which is preliminary data.</text>
</comment>
<protein>
    <submittedName>
        <fullName evidence="1">Uncharacterized protein</fullName>
    </submittedName>
</protein>
<dbReference type="Proteomes" id="UP000310108">
    <property type="component" value="Unassembled WGS sequence"/>
</dbReference>
<keyword evidence="2" id="KW-1185">Reference proteome</keyword>
<sequence>MPVTNVATRPAKMTTGGINVPSIAMLVRVANTPPAGVKPPYMYDWKAAASVPGGSVSAR</sequence>
<evidence type="ECO:0000313" key="2">
    <source>
        <dbReference type="Proteomes" id="UP000310108"/>
    </source>
</evidence>
<accession>A0A4U6XDX9</accession>
<name>A0A4U6XDX9_9PEZI</name>
<proteinExistence type="predicted"/>
<dbReference type="AlphaFoldDB" id="A0A4U6XDX9"/>